<evidence type="ECO:0000259" key="5">
    <source>
        <dbReference type="PROSITE" id="PS51387"/>
    </source>
</evidence>
<protein>
    <submittedName>
        <fullName evidence="6">D-lactate dehydrogenase (Cytochrome)</fullName>
    </submittedName>
</protein>
<dbReference type="InterPro" id="IPR051914">
    <property type="entry name" value="FAD-linked_OxidoTrans_Type4"/>
</dbReference>
<dbReference type="InterPro" id="IPR004113">
    <property type="entry name" value="FAD-bd_oxidored_4_C"/>
</dbReference>
<dbReference type="KEGG" id="mcn:Mcup_1651"/>
<name>F4FZZ2_METCR</name>
<dbReference type="PANTHER" id="PTHR42934">
    <property type="entry name" value="GLYCOLATE OXIDASE SUBUNIT GLCD"/>
    <property type="match status" value="1"/>
</dbReference>
<dbReference type="RefSeq" id="WP_013738252.1">
    <property type="nucleotide sequence ID" value="NC_015435.1"/>
</dbReference>
<dbReference type="InterPro" id="IPR016166">
    <property type="entry name" value="FAD-bd_PCMH"/>
</dbReference>
<organism evidence="6 7">
    <name type="scientific">Metallosphaera cuprina (strain Ar-4)</name>
    <dbReference type="NCBI Taxonomy" id="1006006"/>
    <lineage>
        <taxon>Archaea</taxon>
        <taxon>Thermoproteota</taxon>
        <taxon>Thermoprotei</taxon>
        <taxon>Sulfolobales</taxon>
        <taxon>Sulfolobaceae</taxon>
        <taxon>Metallosphaera</taxon>
    </lineage>
</organism>
<dbReference type="Gene3D" id="1.10.45.10">
    <property type="entry name" value="Vanillyl-alcohol Oxidase, Chain A, domain 4"/>
    <property type="match status" value="1"/>
</dbReference>
<keyword evidence="7" id="KW-1185">Reference proteome</keyword>
<feature type="domain" description="FAD-binding PCMH-type" evidence="5">
    <location>
        <begin position="28"/>
        <end position="206"/>
    </location>
</feature>
<dbReference type="HOGENOM" id="CLU_017779_9_2_2"/>
<keyword evidence="2" id="KW-0285">Flavoprotein</keyword>
<keyword evidence="3" id="KW-0274">FAD</keyword>
<dbReference type="InterPro" id="IPR016164">
    <property type="entry name" value="FAD-linked_Oxase-like_C"/>
</dbReference>
<dbReference type="GO" id="GO:0016491">
    <property type="term" value="F:oxidoreductase activity"/>
    <property type="evidence" value="ECO:0007669"/>
    <property type="project" value="UniProtKB-KW"/>
</dbReference>
<evidence type="ECO:0000313" key="7">
    <source>
        <dbReference type="Proteomes" id="UP000007812"/>
    </source>
</evidence>
<dbReference type="Proteomes" id="UP000007812">
    <property type="component" value="Chromosome"/>
</dbReference>
<proteinExistence type="predicted"/>
<dbReference type="eggNOG" id="arCOG00337">
    <property type="taxonomic scope" value="Archaea"/>
</dbReference>
<dbReference type="EMBL" id="CP002656">
    <property type="protein sequence ID" value="AEB95754.1"/>
    <property type="molecule type" value="Genomic_DNA"/>
</dbReference>
<gene>
    <name evidence="6" type="ordered locus">Mcup_1651</name>
</gene>
<dbReference type="Pfam" id="PF01565">
    <property type="entry name" value="FAD_binding_4"/>
    <property type="match status" value="1"/>
</dbReference>
<dbReference type="Pfam" id="PF02913">
    <property type="entry name" value="FAD-oxidase_C"/>
    <property type="match status" value="1"/>
</dbReference>
<dbReference type="PROSITE" id="PS51387">
    <property type="entry name" value="FAD_PCMH"/>
    <property type="match status" value="1"/>
</dbReference>
<dbReference type="InterPro" id="IPR016171">
    <property type="entry name" value="Vanillyl_alc_oxidase_C-sub2"/>
</dbReference>
<dbReference type="SUPFAM" id="SSF56176">
    <property type="entry name" value="FAD-binding/transporter-associated domain-like"/>
    <property type="match status" value="1"/>
</dbReference>
<dbReference type="Gene3D" id="3.30.70.2740">
    <property type="match status" value="1"/>
</dbReference>
<dbReference type="InterPro" id="IPR006094">
    <property type="entry name" value="Oxid_FAD_bind_N"/>
</dbReference>
<evidence type="ECO:0000256" key="3">
    <source>
        <dbReference type="ARBA" id="ARBA00022827"/>
    </source>
</evidence>
<evidence type="ECO:0000256" key="1">
    <source>
        <dbReference type="ARBA" id="ARBA00001974"/>
    </source>
</evidence>
<dbReference type="PANTHER" id="PTHR42934:SF2">
    <property type="entry name" value="GLYCOLATE OXIDASE SUBUNIT GLCD"/>
    <property type="match status" value="1"/>
</dbReference>
<dbReference type="InterPro" id="IPR036318">
    <property type="entry name" value="FAD-bd_PCMH-like_sf"/>
</dbReference>
<accession>F4FZZ2</accession>
<comment type="cofactor">
    <cofactor evidence="1">
        <name>FAD</name>
        <dbReference type="ChEBI" id="CHEBI:57692"/>
    </cofactor>
</comment>
<dbReference type="PATRIC" id="fig|1006006.8.peg.1654"/>
<dbReference type="InterPro" id="IPR016169">
    <property type="entry name" value="FAD-bd_PCMH_sub2"/>
</dbReference>
<dbReference type="GO" id="GO:0071949">
    <property type="term" value="F:FAD binding"/>
    <property type="evidence" value="ECO:0007669"/>
    <property type="project" value="InterPro"/>
</dbReference>
<keyword evidence="4" id="KW-0560">Oxidoreductase</keyword>
<evidence type="ECO:0000256" key="4">
    <source>
        <dbReference type="ARBA" id="ARBA00023002"/>
    </source>
</evidence>
<dbReference type="STRING" id="1006006.Mcup_1651"/>
<sequence>MEGFDLEKEMKELNLTTSKESREDFLSYKVKPGVIVYPRTEEEIVKVVDYANRKRIPIVTWGAGTSLTGAVSCEGCILIDMKYMSSILEINDVDWYVRTQPGVNLEYLNKKLMERGFFLPPDPASFFLCSVGGAVANSSGGMRGVKYGTFRDWVLALKVVLPTGEIVKIGEPLRKNRAGYDLTHLFVGSEGTLGVITEIWFRIVPLPKRKLIPLLVSMPSLDSTAGVISDIRKSGIMPEIAEFMDSEVLKTLNVHLNAGLKESEGGMLILLIEDQDLESIRNIIRKWDGDLTELSDKEWERVYSLRAQAAIALKASAKEMLVEDIVVPVSKLMDAIRKLKELEGKFNVRMPVIAHIGDGNLHPNILLEEKEVALELFEKVGEIAIELGGSISGEHGIGVQKTKLMAIQLAKHNGVKVLEIMKRIKEIIDPNDIMNPGKYVERAYNESMRN</sequence>
<dbReference type="SUPFAM" id="SSF55103">
    <property type="entry name" value="FAD-linked oxidases, C-terminal domain"/>
    <property type="match status" value="1"/>
</dbReference>
<dbReference type="Gene3D" id="3.30.465.10">
    <property type="match status" value="1"/>
</dbReference>
<dbReference type="AlphaFoldDB" id="F4FZZ2"/>
<dbReference type="FunFam" id="1.10.45.10:FF:000001">
    <property type="entry name" value="D-lactate dehydrogenase mitochondrial"/>
    <property type="match status" value="1"/>
</dbReference>
<dbReference type="GeneID" id="10493840"/>
<evidence type="ECO:0000256" key="2">
    <source>
        <dbReference type="ARBA" id="ARBA00022630"/>
    </source>
</evidence>
<evidence type="ECO:0000313" key="6">
    <source>
        <dbReference type="EMBL" id="AEB95754.1"/>
    </source>
</evidence>
<reference evidence="6 7" key="1">
    <citation type="journal article" date="2011" name="J. Bacteriol.">
        <title>Complete genome sequence of Metallosphaera cuprina, a metal sulfide-oxidizing archaeon from a hot spring.</title>
        <authorList>
            <person name="Liu L.J."/>
            <person name="You X.Y."/>
            <person name="Zheng H."/>
            <person name="Wang S."/>
            <person name="Jiang C.Y."/>
            <person name="Liu S.J."/>
        </authorList>
    </citation>
    <scope>NUCLEOTIDE SEQUENCE [LARGE SCALE GENOMIC DNA]</scope>
    <source>
        <strain evidence="6 7">Ar-4</strain>
    </source>
</reference>